<feature type="transmembrane region" description="Helical" evidence="6">
    <location>
        <begin position="126"/>
        <end position="153"/>
    </location>
</feature>
<evidence type="ECO:0000256" key="1">
    <source>
        <dbReference type="ARBA" id="ARBA00004141"/>
    </source>
</evidence>
<dbReference type="PROSITE" id="PS01340">
    <property type="entry name" value="CORNICHON"/>
    <property type="match status" value="1"/>
</dbReference>
<evidence type="ECO:0000313" key="8">
    <source>
        <dbReference type="Proteomes" id="UP000318571"/>
    </source>
</evidence>
<reference evidence="7 8" key="1">
    <citation type="journal article" date="2018" name="Nat. Ecol. Evol.">
        <title>Genomic signatures of mitonuclear coevolution across populations of Tigriopus californicus.</title>
        <authorList>
            <person name="Barreto F.S."/>
            <person name="Watson E.T."/>
            <person name="Lima T.G."/>
            <person name="Willett C.S."/>
            <person name="Edmands S."/>
            <person name="Li W."/>
            <person name="Burton R.S."/>
        </authorList>
    </citation>
    <scope>NUCLEOTIDE SEQUENCE [LARGE SCALE GENOMIC DNA]</scope>
    <source>
        <strain evidence="7 8">San Diego</strain>
    </source>
</reference>
<evidence type="ECO:0000256" key="5">
    <source>
        <dbReference type="ARBA" id="ARBA00023136"/>
    </source>
</evidence>
<dbReference type="InterPro" id="IPR003377">
    <property type="entry name" value="Cornichon"/>
</dbReference>
<feature type="non-terminal residue" evidence="7">
    <location>
        <position position="1"/>
    </location>
</feature>
<proteinExistence type="inferred from homology"/>
<keyword evidence="3 6" id="KW-0812">Transmembrane</keyword>
<comment type="caution">
    <text evidence="7">The sequence shown here is derived from an EMBL/GenBank/DDBJ whole genome shotgun (WGS) entry which is preliminary data.</text>
</comment>
<sequence>PHHHHHHSHLWTDRLLASRFLDRSFISSDVELKLIGRPPPRHRPAPLVRLVYRPGSSGYLGVWVDDWPGKMAFTFAAFSYIVALIVDAFLIFFAIFHIIAFDELKTDYKNPIDQCSSLNPLVLPEYILHVFFNLLFLVGGEFFSLCLNIPLIAYHVHRYMHRPVMSSPGLYDPTSIMNADTLNKCQREGWIKLAFYLLSFFYYLYGMIYSLIST</sequence>
<keyword evidence="4 6" id="KW-1133">Transmembrane helix</keyword>
<dbReference type="OMA" id="MEFTFQA"/>
<evidence type="ECO:0000256" key="6">
    <source>
        <dbReference type="SAM" id="Phobius"/>
    </source>
</evidence>
<gene>
    <name evidence="7" type="ORF">TCAL_01733</name>
</gene>
<name>A0A553PKY6_TIGCA</name>
<accession>A0A553PKY6</accession>
<dbReference type="Proteomes" id="UP000318571">
    <property type="component" value="Chromosome 11"/>
</dbReference>
<keyword evidence="5 6" id="KW-0472">Membrane</keyword>
<comment type="subcellular location">
    <subcellularLocation>
        <location evidence="1">Membrane</location>
        <topology evidence="1">Multi-pass membrane protein</topology>
    </subcellularLocation>
</comment>
<dbReference type="EMBL" id="VCGU01000003">
    <property type="protein sequence ID" value="TRY78350.1"/>
    <property type="molecule type" value="Genomic_DNA"/>
</dbReference>
<evidence type="ECO:0008006" key="9">
    <source>
        <dbReference type="Google" id="ProtNLM"/>
    </source>
</evidence>
<dbReference type="GO" id="GO:0016192">
    <property type="term" value="P:vesicle-mediated transport"/>
    <property type="evidence" value="ECO:0007669"/>
    <property type="project" value="InterPro"/>
</dbReference>
<evidence type="ECO:0000256" key="4">
    <source>
        <dbReference type="ARBA" id="ARBA00022989"/>
    </source>
</evidence>
<organism evidence="7 8">
    <name type="scientific">Tigriopus californicus</name>
    <name type="common">Marine copepod</name>
    <dbReference type="NCBI Taxonomy" id="6832"/>
    <lineage>
        <taxon>Eukaryota</taxon>
        <taxon>Metazoa</taxon>
        <taxon>Ecdysozoa</taxon>
        <taxon>Arthropoda</taxon>
        <taxon>Crustacea</taxon>
        <taxon>Multicrustacea</taxon>
        <taxon>Hexanauplia</taxon>
        <taxon>Copepoda</taxon>
        <taxon>Harpacticoida</taxon>
        <taxon>Harpacticidae</taxon>
        <taxon>Tigriopus</taxon>
    </lineage>
</organism>
<protein>
    <recommendedName>
        <fullName evidence="9">Protein cornichon</fullName>
    </recommendedName>
</protein>
<dbReference type="InterPro" id="IPR033466">
    <property type="entry name" value="Cornichon_conserved"/>
</dbReference>
<dbReference type="AlphaFoldDB" id="A0A553PKY6"/>
<dbReference type="SMART" id="SM01398">
    <property type="entry name" value="Cornichon"/>
    <property type="match status" value="1"/>
</dbReference>
<keyword evidence="8" id="KW-1185">Reference proteome</keyword>
<dbReference type="PANTHER" id="PTHR12290">
    <property type="entry name" value="CORNICHON-RELATED"/>
    <property type="match status" value="1"/>
</dbReference>
<evidence type="ECO:0000256" key="2">
    <source>
        <dbReference type="ARBA" id="ARBA00010095"/>
    </source>
</evidence>
<evidence type="ECO:0000256" key="3">
    <source>
        <dbReference type="ARBA" id="ARBA00022692"/>
    </source>
</evidence>
<evidence type="ECO:0000313" key="7">
    <source>
        <dbReference type="EMBL" id="TRY78350.1"/>
    </source>
</evidence>
<dbReference type="GO" id="GO:0016020">
    <property type="term" value="C:membrane"/>
    <property type="evidence" value="ECO:0007669"/>
    <property type="project" value="UniProtKB-SubCell"/>
</dbReference>
<dbReference type="STRING" id="6832.A0A553PKY6"/>
<feature type="transmembrane region" description="Helical" evidence="6">
    <location>
        <begin position="193"/>
        <end position="212"/>
    </location>
</feature>
<dbReference type="Pfam" id="PF03311">
    <property type="entry name" value="Cornichon"/>
    <property type="match status" value="1"/>
</dbReference>
<comment type="similarity">
    <text evidence="2">Belongs to the cornichon family.</text>
</comment>
<feature type="transmembrane region" description="Helical" evidence="6">
    <location>
        <begin position="77"/>
        <end position="101"/>
    </location>
</feature>